<sequence length="76" mass="8184">ALDLEPPNERLLGRVGQHIGIPVAALRPSAAPPVTDLVAEDRPESTEDEGSEEKKDGLEESHGSLEKVVIEPTEDF</sequence>
<feature type="non-terminal residue" evidence="2">
    <location>
        <position position="1"/>
    </location>
</feature>
<dbReference type="Proteomes" id="UP001642484">
    <property type="component" value="Unassembled WGS sequence"/>
</dbReference>
<feature type="region of interest" description="Disordered" evidence="1">
    <location>
        <begin position="27"/>
        <end position="76"/>
    </location>
</feature>
<accession>A0ABP0LZX2</accession>
<reference evidence="2 3" key="1">
    <citation type="submission" date="2024-02" db="EMBL/GenBank/DDBJ databases">
        <authorList>
            <person name="Chen Y."/>
            <person name="Shah S."/>
            <person name="Dougan E. K."/>
            <person name="Thang M."/>
            <person name="Chan C."/>
        </authorList>
    </citation>
    <scope>NUCLEOTIDE SEQUENCE [LARGE SCALE GENOMIC DNA]</scope>
</reference>
<dbReference type="EMBL" id="CAXAMN010014698">
    <property type="protein sequence ID" value="CAK9044059.1"/>
    <property type="molecule type" value="Genomic_DNA"/>
</dbReference>
<name>A0ABP0LZX2_9DINO</name>
<proteinExistence type="predicted"/>
<evidence type="ECO:0000313" key="2">
    <source>
        <dbReference type="EMBL" id="CAK9044059.1"/>
    </source>
</evidence>
<comment type="caution">
    <text evidence="2">The sequence shown here is derived from an EMBL/GenBank/DDBJ whole genome shotgun (WGS) entry which is preliminary data.</text>
</comment>
<gene>
    <name evidence="2" type="ORF">CCMP2556_LOCUS23241</name>
</gene>
<organism evidence="2 3">
    <name type="scientific">Durusdinium trenchii</name>
    <dbReference type="NCBI Taxonomy" id="1381693"/>
    <lineage>
        <taxon>Eukaryota</taxon>
        <taxon>Sar</taxon>
        <taxon>Alveolata</taxon>
        <taxon>Dinophyceae</taxon>
        <taxon>Suessiales</taxon>
        <taxon>Symbiodiniaceae</taxon>
        <taxon>Durusdinium</taxon>
    </lineage>
</organism>
<protein>
    <submittedName>
        <fullName evidence="2">Uncharacterized protein</fullName>
    </submittedName>
</protein>
<feature type="compositionally biased region" description="Basic and acidic residues" evidence="1">
    <location>
        <begin position="52"/>
        <end position="69"/>
    </location>
</feature>
<keyword evidence="3" id="KW-1185">Reference proteome</keyword>
<evidence type="ECO:0000256" key="1">
    <source>
        <dbReference type="SAM" id="MobiDB-lite"/>
    </source>
</evidence>
<evidence type="ECO:0000313" key="3">
    <source>
        <dbReference type="Proteomes" id="UP001642484"/>
    </source>
</evidence>